<feature type="compositionally biased region" description="Basic and acidic residues" evidence="1">
    <location>
        <begin position="556"/>
        <end position="575"/>
    </location>
</feature>
<dbReference type="Proteomes" id="UP000401717">
    <property type="component" value="Unassembled WGS sequence"/>
</dbReference>
<name>A0A564FXW3_9HYPH</name>
<protein>
    <recommendedName>
        <fullName evidence="2">AsmA domain-containing protein</fullName>
    </recommendedName>
</protein>
<keyword evidence="6" id="KW-1185">Reference proteome</keyword>
<dbReference type="PANTHER" id="PTHR30441:SF4">
    <property type="entry name" value="PROTEIN ASMA"/>
    <property type="match status" value="1"/>
</dbReference>
<reference evidence="3" key="2">
    <citation type="journal article" date="2021" name="Front. Microbiol.">
        <title>Comprehensive Comparative Genomics and Phenotyping of Methylobacterium Species.</title>
        <authorList>
            <person name="Alessa O."/>
            <person name="Ogura Y."/>
            <person name="Fujitani Y."/>
            <person name="Takami H."/>
            <person name="Hayashi T."/>
            <person name="Sahin N."/>
            <person name="Tani A."/>
        </authorList>
    </citation>
    <scope>NUCLEOTIDE SEQUENCE</scope>
    <source>
        <strain evidence="3">DSM 22415</strain>
    </source>
</reference>
<reference evidence="3" key="3">
    <citation type="submission" date="2021-08" db="EMBL/GenBank/DDBJ databases">
        <authorList>
            <person name="Tani A."/>
            <person name="Ola A."/>
            <person name="Ogura Y."/>
            <person name="Katsura K."/>
            <person name="Hayashi T."/>
        </authorList>
    </citation>
    <scope>NUCLEOTIDE SEQUENCE</scope>
    <source>
        <strain evidence="3">DSM 22415</strain>
    </source>
</reference>
<accession>A0A564FXW3</accession>
<dbReference type="InterPro" id="IPR052894">
    <property type="entry name" value="AsmA-related"/>
</dbReference>
<reference evidence="4 5" key="1">
    <citation type="submission" date="2019-06" db="EMBL/GenBank/DDBJ databases">
        <authorList>
            <person name="Rodrigo-Torres L."/>
            <person name="Arahal R. D."/>
            <person name="Lucena T."/>
        </authorList>
    </citation>
    <scope>NUCLEOTIDE SEQUENCE [LARGE SCALE GENOMIC DNA]</scope>
    <source>
        <strain evidence="4 5">SW08-7</strain>
    </source>
</reference>
<dbReference type="EMBL" id="BPQI01000135">
    <property type="protein sequence ID" value="GJD58181.1"/>
    <property type="molecule type" value="Genomic_DNA"/>
</dbReference>
<evidence type="ECO:0000313" key="4">
    <source>
        <dbReference type="EMBL" id="VUF12241.1"/>
    </source>
</evidence>
<evidence type="ECO:0000256" key="1">
    <source>
        <dbReference type="SAM" id="MobiDB-lite"/>
    </source>
</evidence>
<evidence type="ECO:0000313" key="6">
    <source>
        <dbReference type="Proteomes" id="UP001055303"/>
    </source>
</evidence>
<evidence type="ECO:0000259" key="2">
    <source>
        <dbReference type="Pfam" id="PF05170"/>
    </source>
</evidence>
<proteinExistence type="predicted"/>
<dbReference type="EMBL" id="CABFVH010000008">
    <property type="protein sequence ID" value="VUF12241.1"/>
    <property type="molecule type" value="Genomic_DNA"/>
</dbReference>
<dbReference type="PANTHER" id="PTHR30441">
    <property type="entry name" value="DUF748 DOMAIN-CONTAINING PROTEIN"/>
    <property type="match status" value="1"/>
</dbReference>
<dbReference type="Pfam" id="PF05170">
    <property type="entry name" value="AsmA"/>
    <property type="match status" value="1"/>
</dbReference>
<gene>
    <name evidence="3" type="ORF">IFDJLNFL_4097</name>
    <name evidence="4" type="ORF">MTDSW087_01930</name>
</gene>
<dbReference type="InterPro" id="IPR007844">
    <property type="entry name" value="AsmA"/>
</dbReference>
<dbReference type="GO" id="GO:0090313">
    <property type="term" value="P:regulation of protein targeting to membrane"/>
    <property type="evidence" value="ECO:0007669"/>
    <property type="project" value="TreeGrafter"/>
</dbReference>
<dbReference type="AlphaFoldDB" id="A0A564FXW3"/>
<evidence type="ECO:0000313" key="5">
    <source>
        <dbReference type="Proteomes" id="UP000401717"/>
    </source>
</evidence>
<feature type="domain" description="AsmA" evidence="2">
    <location>
        <begin position="317"/>
        <end position="455"/>
    </location>
</feature>
<dbReference type="GO" id="GO:0005886">
    <property type="term" value="C:plasma membrane"/>
    <property type="evidence" value="ECO:0007669"/>
    <property type="project" value="TreeGrafter"/>
</dbReference>
<dbReference type="RefSeq" id="WP_186383793.1">
    <property type="nucleotide sequence ID" value="NZ_BPQI01000135.1"/>
</dbReference>
<sequence>MRLRGLLIGASGLALAAVAAAYLARPLLAERARGLIETRLARETGLAWTIGSVGLDPFGVTLDDVALSGEGLNGRLSRVRASGPFSLLFGGGGTVKVALEGARLTLPLALPALRTSAGGDGPALTALRGVVRGSDAALTEDGRALALAMAGADLTLDLMPGPGTRGPAIRLDLLERGAVAEIDSAAPGAARPVRLTLVPKQGPRVTAAATARFDAAALRLDAVSGTLDLAPFSGSLALEAGSPGAKPRLRLDLRLEALALADENAAMRVDPVAGITVPVRADLVPHPSWFAGYEADATIAVARLALGPVRAGALRLTARVKSGQLDASFDAASLYGGTARGRYVVAPEGGQGRHQVGLSLNAVRVQPLVQDAAGVSSLDGTGNGRLDVQALGGSIPALLRSAGGQAEISVTDGRIDGLDLARAAGLTAAPGGLAARLDRLGAHFALAEGRATTDDLQIKTGLIEAQGDGRLDLVARTIDLRLKPLKVAGGGRLNVPIRISGPWTGPAISADLAGLAQDPGGTLQGLQNLGNSLLGNDPNTDLGEAIGGFLDALIPRPDRGPAERLPSDRAPRRRP</sequence>
<feature type="region of interest" description="Disordered" evidence="1">
    <location>
        <begin position="553"/>
        <end position="575"/>
    </location>
</feature>
<organism evidence="4 5">
    <name type="scientific">Methylobacterium dankookense</name>
    <dbReference type="NCBI Taxonomy" id="560405"/>
    <lineage>
        <taxon>Bacteria</taxon>
        <taxon>Pseudomonadati</taxon>
        <taxon>Pseudomonadota</taxon>
        <taxon>Alphaproteobacteria</taxon>
        <taxon>Hyphomicrobiales</taxon>
        <taxon>Methylobacteriaceae</taxon>
        <taxon>Methylobacterium</taxon>
    </lineage>
</organism>
<dbReference type="Proteomes" id="UP001055303">
    <property type="component" value="Unassembled WGS sequence"/>
</dbReference>
<evidence type="ECO:0000313" key="3">
    <source>
        <dbReference type="EMBL" id="GJD58181.1"/>
    </source>
</evidence>